<protein>
    <submittedName>
        <fullName evidence="1">Uncharacterized protein</fullName>
    </submittedName>
</protein>
<dbReference type="Proteomes" id="UP000429552">
    <property type="component" value="Unassembled WGS sequence"/>
</dbReference>
<accession>A0A640TD10</accession>
<name>A0A640TD10_STRNI</name>
<evidence type="ECO:0000313" key="2">
    <source>
        <dbReference type="EMBL" id="WAT94988.1"/>
    </source>
</evidence>
<evidence type="ECO:0000313" key="4">
    <source>
        <dbReference type="Proteomes" id="UP001210609"/>
    </source>
</evidence>
<dbReference type="AlphaFoldDB" id="A0A640TD10"/>
<dbReference type="RefSeq" id="WP_159484223.1">
    <property type="nucleotide sequence ID" value="NZ_BLIP01000001.1"/>
</dbReference>
<dbReference type="Proteomes" id="UP001210609">
    <property type="component" value="Chromosome"/>
</dbReference>
<evidence type="ECO:0000313" key="1">
    <source>
        <dbReference type="EMBL" id="GFE20146.1"/>
    </source>
</evidence>
<organism evidence="1 3">
    <name type="scientific">Streptomyces nigrescens</name>
    <dbReference type="NCBI Taxonomy" id="1920"/>
    <lineage>
        <taxon>Bacteria</taxon>
        <taxon>Bacillati</taxon>
        <taxon>Actinomycetota</taxon>
        <taxon>Actinomycetes</taxon>
        <taxon>Kitasatosporales</taxon>
        <taxon>Streptomycetaceae</taxon>
        <taxon>Streptomyces</taxon>
    </lineage>
</organism>
<proteinExistence type="predicted"/>
<keyword evidence="4" id="KW-1185">Reference proteome</keyword>
<reference evidence="2 4" key="2">
    <citation type="submission" date="2022-12" db="EMBL/GenBank/DDBJ databases">
        <authorList>
            <person name="Ruckert C."/>
            <person name="Busche T."/>
            <person name="Kalinowski J."/>
            <person name="Wittmann C."/>
        </authorList>
    </citation>
    <scope>NUCLEOTIDE SEQUENCE [LARGE SCALE GENOMIC DNA]</scope>
    <source>
        <strain evidence="2 4">DSM 40555</strain>
    </source>
</reference>
<gene>
    <name evidence="1" type="ORF">Sliba_05990</name>
    <name evidence="2" type="ORF">STRLI_000661</name>
</gene>
<reference evidence="1 3" key="1">
    <citation type="submission" date="2019-12" db="EMBL/GenBank/DDBJ databases">
        <title>Whole genome shotgun sequence of Streptomyces libani subsp. libani NBRC 13452.</title>
        <authorList>
            <person name="Ichikawa N."/>
            <person name="Kimura A."/>
            <person name="Kitahashi Y."/>
            <person name="Komaki H."/>
            <person name="Tamura T."/>
        </authorList>
    </citation>
    <scope>NUCLEOTIDE SEQUENCE [LARGE SCALE GENOMIC DNA]</scope>
    <source>
        <strain evidence="1 3">NBRC 13452</strain>
    </source>
</reference>
<sequence length="135" mass="15146">MADDSVNRIIADAMAKAYPHPWDGQDKYPVIVETVQRHLVWVEADSLKDAVEGLDGDPDWYEELTPQNQIESGYSWSVEAPDDDDWDWEVYPSARVQGPRQACTECGTVAHAVQWKPWHKEGCTSADAATKQVTA</sequence>
<dbReference type="EMBL" id="BLIP01000001">
    <property type="protein sequence ID" value="GFE20146.1"/>
    <property type="molecule type" value="Genomic_DNA"/>
</dbReference>
<dbReference type="EMBL" id="CP114202">
    <property type="protein sequence ID" value="WAT94988.1"/>
    <property type="molecule type" value="Genomic_DNA"/>
</dbReference>
<evidence type="ECO:0000313" key="3">
    <source>
        <dbReference type="Proteomes" id="UP000429552"/>
    </source>
</evidence>